<evidence type="ECO:0000313" key="2">
    <source>
        <dbReference type="EMBL" id="TQV89538.1"/>
    </source>
</evidence>
<protein>
    <recommendedName>
        <fullName evidence="4">DUF4760 domain-containing protein</fullName>
    </recommendedName>
</protein>
<dbReference type="OrthoDB" id="6422829at2"/>
<gene>
    <name evidence="2" type="ORF">FLL46_01245</name>
</gene>
<dbReference type="Proteomes" id="UP000315439">
    <property type="component" value="Unassembled WGS sequence"/>
</dbReference>
<evidence type="ECO:0008006" key="4">
    <source>
        <dbReference type="Google" id="ProtNLM"/>
    </source>
</evidence>
<name>A0A545UJA2_9GAMM</name>
<dbReference type="EMBL" id="VIKS01000001">
    <property type="protein sequence ID" value="TQV89538.1"/>
    <property type="molecule type" value="Genomic_DNA"/>
</dbReference>
<keyword evidence="1" id="KW-1133">Transmembrane helix</keyword>
<reference evidence="2 3" key="1">
    <citation type="submission" date="2019-07" db="EMBL/GenBank/DDBJ databases">
        <title>Draft genome for Aliikangiella sp. M105.</title>
        <authorList>
            <person name="Wang G."/>
        </authorList>
    </citation>
    <scope>NUCLEOTIDE SEQUENCE [LARGE SCALE GENOMIC DNA]</scope>
    <source>
        <strain evidence="2 3">M105</strain>
    </source>
</reference>
<evidence type="ECO:0000256" key="1">
    <source>
        <dbReference type="SAM" id="Phobius"/>
    </source>
</evidence>
<sequence length="251" mass="28266">MEPVTENTSSLDPEIKSLIRMGKGTLVAFAVVVVGLVFAYLINLGTLQASSKVGDWGATGDFFGGFLNPLVAFVAVVWLIISVSMTKHEMALARKEMELARGEMKTSNDGLQQTIQHNEHVMQIESLRYFIKMADEYLHANLRSDFVLVRQGEPSARNVGEHIMNWGKAKASTFSITKYLSDADLARAFRVHEQMKLIGWALVEMGRLERYAKDSYPVRFYVIKYHNVFWGLNQLEEMPSQVKGLFGEPPS</sequence>
<keyword evidence="3" id="KW-1185">Reference proteome</keyword>
<dbReference type="AlphaFoldDB" id="A0A545UJA2"/>
<feature type="transmembrane region" description="Helical" evidence="1">
    <location>
        <begin position="24"/>
        <end position="42"/>
    </location>
</feature>
<organism evidence="2 3">
    <name type="scientific">Aliikangiella coralliicola</name>
    <dbReference type="NCBI Taxonomy" id="2592383"/>
    <lineage>
        <taxon>Bacteria</taxon>
        <taxon>Pseudomonadati</taxon>
        <taxon>Pseudomonadota</taxon>
        <taxon>Gammaproteobacteria</taxon>
        <taxon>Oceanospirillales</taxon>
        <taxon>Pleioneaceae</taxon>
        <taxon>Aliikangiella</taxon>
    </lineage>
</organism>
<feature type="transmembrane region" description="Helical" evidence="1">
    <location>
        <begin position="62"/>
        <end position="85"/>
    </location>
</feature>
<comment type="caution">
    <text evidence="2">The sequence shown here is derived from an EMBL/GenBank/DDBJ whole genome shotgun (WGS) entry which is preliminary data.</text>
</comment>
<keyword evidence="1" id="KW-0812">Transmembrane</keyword>
<keyword evidence="1" id="KW-0472">Membrane</keyword>
<accession>A0A545UJA2</accession>
<dbReference type="RefSeq" id="WP_142891602.1">
    <property type="nucleotide sequence ID" value="NZ_ML660160.1"/>
</dbReference>
<proteinExistence type="predicted"/>
<evidence type="ECO:0000313" key="3">
    <source>
        <dbReference type="Proteomes" id="UP000315439"/>
    </source>
</evidence>